<evidence type="ECO:0000313" key="2">
    <source>
        <dbReference type="Proteomes" id="UP000076858"/>
    </source>
</evidence>
<keyword evidence="2" id="KW-1185">Reference proteome</keyword>
<dbReference type="PANTHER" id="PTHR33273">
    <property type="entry name" value="DOMAIN-CONTAINING PROTEIN, PUTATIVE-RELATED"/>
    <property type="match status" value="1"/>
</dbReference>
<comment type="caution">
    <text evidence="1">The sequence shown here is derived from an EMBL/GenBank/DDBJ whole genome shotgun (WGS) entry which is preliminary data.</text>
</comment>
<dbReference type="EMBL" id="LRGB01002001">
    <property type="protein sequence ID" value="KZS09725.1"/>
    <property type="molecule type" value="Genomic_DNA"/>
</dbReference>
<reference evidence="1 2" key="1">
    <citation type="submission" date="2016-03" db="EMBL/GenBank/DDBJ databases">
        <title>EvidentialGene: Evidence-directed Construction of Genes on Genomes.</title>
        <authorList>
            <person name="Gilbert D.G."/>
            <person name="Choi J.-H."/>
            <person name="Mockaitis K."/>
            <person name="Colbourne J."/>
            <person name="Pfrender M."/>
        </authorList>
    </citation>
    <scope>NUCLEOTIDE SEQUENCE [LARGE SCALE GENOMIC DNA]</scope>
    <source>
        <strain evidence="1 2">Xinb3</strain>
        <tissue evidence="1">Complete organism</tissue>
    </source>
</reference>
<name>A0A164SKX0_9CRUS</name>
<sequence>TRIDPGSDKSSTIDLIIASTQFALNSNITLGPYSGSDHLPIITTLNAHPTRLINNPSSWIFEKSKRPQWNSELYCFLTAKSFRNLHHTTGSPPPTTPKELRGPWWNNECQAAEAAAKRAEKVWSQSPFSSDKRSAWKKSEVSLDYFATTPILPPADIEDKSRLDPTIQSYILNKSPHAMNSPFPLNELERALKKTKNKVTGPDLIHNEMLANFSPKNKSNVLRLFNILSISTFVPDAGNQL</sequence>
<proteinExistence type="predicted"/>
<evidence type="ECO:0008006" key="3">
    <source>
        <dbReference type="Google" id="ProtNLM"/>
    </source>
</evidence>
<dbReference type="AlphaFoldDB" id="A0A164SKX0"/>
<dbReference type="Proteomes" id="UP000076858">
    <property type="component" value="Unassembled WGS sequence"/>
</dbReference>
<organism evidence="1 2">
    <name type="scientific">Daphnia magna</name>
    <dbReference type="NCBI Taxonomy" id="35525"/>
    <lineage>
        <taxon>Eukaryota</taxon>
        <taxon>Metazoa</taxon>
        <taxon>Ecdysozoa</taxon>
        <taxon>Arthropoda</taxon>
        <taxon>Crustacea</taxon>
        <taxon>Branchiopoda</taxon>
        <taxon>Diplostraca</taxon>
        <taxon>Cladocera</taxon>
        <taxon>Anomopoda</taxon>
        <taxon>Daphniidae</taxon>
        <taxon>Daphnia</taxon>
    </lineage>
</organism>
<evidence type="ECO:0000313" key="1">
    <source>
        <dbReference type="EMBL" id="KZS09725.1"/>
    </source>
</evidence>
<dbReference type="PANTHER" id="PTHR33273:SF4">
    <property type="entry name" value="ENDONUCLEASE_EXONUCLEASE_PHOSPHATASE DOMAIN-CONTAINING PROTEIN"/>
    <property type="match status" value="1"/>
</dbReference>
<gene>
    <name evidence="1" type="ORF">APZ42_025983</name>
</gene>
<accession>A0A164SKX0</accession>
<dbReference type="OrthoDB" id="6372692at2759"/>
<protein>
    <recommendedName>
        <fullName evidence="3">Endonuclease/exonuclease/phosphatase domain-containing protein</fullName>
    </recommendedName>
</protein>
<feature type="non-terminal residue" evidence="1">
    <location>
        <position position="1"/>
    </location>
</feature>